<protein>
    <submittedName>
        <fullName evidence="5">UBX domain-containing protein</fullName>
    </submittedName>
</protein>
<keyword evidence="4" id="KW-1185">Reference proteome</keyword>
<dbReference type="Gene3D" id="3.40.30.10">
    <property type="entry name" value="Glutaredoxin"/>
    <property type="match status" value="1"/>
</dbReference>
<dbReference type="EMBL" id="UZAE01000221">
    <property type="protein sequence ID" value="VDN96573.1"/>
    <property type="molecule type" value="Genomic_DNA"/>
</dbReference>
<feature type="domain" description="UBX" evidence="2">
    <location>
        <begin position="230"/>
        <end position="307"/>
    </location>
</feature>
<dbReference type="InterPro" id="IPR050730">
    <property type="entry name" value="UBX_domain-protein"/>
</dbReference>
<dbReference type="WBParaSite" id="HNAJ_0000071401-mRNA-1">
    <property type="protein sequence ID" value="HNAJ_0000071401-mRNA-1"/>
    <property type="gene ID" value="HNAJ_0000071401"/>
</dbReference>
<accession>A0A0R3T1G5</accession>
<reference evidence="3 4" key="2">
    <citation type="submission" date="2018-11" db="EMBL/GenBank/DDBJ databases">
        <authorList>
            <consortium name="Pathogen Informatics"/>
        </authorList>
    </citation>
    <scope>NUCLEOTIDE SEQUENCE [LARGE SCALE GENOMIC DNA]</scope>
</reference>
<dbReference type="STRING" id="102285.A0A0R3T1G5"/>
<evidence type="ECO:0000259" key="2">
    <source>
        <dbReference type="PROSITE" id="PS50033"/>
    </source>
</evidence>
<feature type="compositionally biased region" description="Polar residues" evidence="1">
    <location>
        <begin position="154"/>
        <end position="166"/>
    </location>
</feature>
<dbReference type="InterPro" id="IPR029071">
    <property type="entry name" value="Ubiquitin-like_domsf"/>
</dbReference>
<evidence type="ECO:0000313" key="3">
    <source>
        <dbReference type="EMBL" id="VDN96573.1"/>
    </source>
</evidence>
<evidence type="ECO:0000256" key="1">
    <source>
        <dbReference type="SAM" id="MobiDB-lite"/>
    </source>
</evidence>
<gene>
    <name evidence="3" type="ORF">HNAJ_LOCUS714</name>
</gene>
<evidence type="ECO:0000313" key="5">
    <source>
        <dbReference type="WBParaSite" id="HNAJ_0000071401-mRNA-1"/>
    </source>
</evidence>
<dbReference type="AlphaFoldDB" id="A0A0R3T1G5"/>
<feature type="compositionally biased region" description="Polar residues" evidence="1">
    <location>
        <begin position="120"/>
        <end position="146"/>
    </location>
</feature>
<evidence type="ECO:0000313" key="4">
    <source>
        <dbReference type="Proteomes" id="UP000278807"/>
    </source>
</evidence>
<dbReference type="Pfam" id="PF00789">
    <property type="entry name" value="UBX"/>
    <property type="match status" value="1"/>
</dbReference>
<proteinExistence type="predicted"/>
<feature type="region of interest" description="Disordered" evidence="1">
    <location>
        <begin position="114"/>
        <end position="181"/>
    </location>
</feature>
<sequence>MDAINRAMKERRYLLIDVYNPSLPTSHTFNQKVWSNIKVVNLILLNFVFTQVITTSEEGLAYQSAFPDSNNAAPPTTHFALLNPFTRQRAFYWNDLKEPEDVFQALSAIVPNLPPLRPNASPNTENPPSVNQNASTSSNHSITPQQVGLAHENTPMSSASSSVTHRPTTKKRPLVDDGADDMEIISHSSKRRATNIDERLSHLSITTSSSIDDLSSFKEPLPTELPQIQNGDNAFRVALRFPSGERTILELLPNLTLEFLFSYFERHGFPTSGYDLIHFYPNFRLNDLPRSTRVDEIGLEKWDTLYLQYKF</sequence>
<dbReference type="Proteomes" id="UP000278807">
    <property type="component" value="Unassembled WGS sequence"/>
</dbReference>
<organism evidence="5">
    <name type="scientific">Rodentolepis nana</name>
    <name type="common">Dwarf tapeworm</name>
    <name type="synonym">Hymenolepis nana</name>
    <dbReference type="NCBI Taxonomy" id="102285"/>
    <lineage>
        <taxon>Eukaryota</taxon>
        <taxon>Metazoa</taxon>
        <taxon>Spiralia</taxon>
        <taxon>Lophotrochozoa</taxon>
        <taxon>Platyhelminthes</taxon>
        <taxon>Cestoda</taxon>
        <taxon>Eucestoda</taxon>
        <taxon>Cyclophyllidea</taxon>
        <taxon>Hymenolepididae</taxon>
        <taxon>Rodentolepis</taxon>
    </lineage>
</organism>
<reference evidence="5" key="1">
    <citation type="submission" date="2016-04" db="UniProtKB">
        <authorList>
            <consortium name="WormBaseParasite"/>
        </authorList>
    </citation>
    <scope>IDENTIFICATION</scope>
</reference>
<dbReference type="Gene3D" id="3.10.20.90">
    <property type="entry name" value="Phosphatidylinositol 3-kinase Catalytic Subunit, Chain A, domain 1"/>
    <property type="match status" value="1"/>
</dbReference>
<dbReference type="InterPro" id="IPR036249">
    <property type="entry name" value="Thioredoxin-like_sf"/>
</dbReference>
<name>A0A0R3T1G5_RODNA</name>
<dbReference type="PROSITE" id="PS50033">
    <property type="entry name" value="UBX"/>
    <property type="match status" value="1"/>
</dbReference>
<dbReference type="SUPFAM" id="SSF52833">
    <property type="entry name" value="Thioredoxin-like"/>
    <property type="match status" value="1"/>
</dbReference>
<dbReference type="SUPFAM" id="SSF54236">
    <property type="entry name" value="Ubiquitin-like"/>
    <property type="match status" value="1"/>
</dbReference>
<dbReference type="InterPro" id="IPR001012">
    <property type="entry name" value="UBX_dom"/>
</dbReference>
<dbReference type="OrthoDB" id="270602at2759"/>
<dbReference type="PANTHER" id="PTHR23322">
    <property type="entry name" value="FAS-ASSOCIATED PROTEIN"/>
    <property type="match status" value="1"/>
</dbReference>